<evidence type="ECO:0000313" key="7">
    <source>
        <dbReference type="Proteomes" id="UP000094329"/>
    </source>
</evidence>
<dbReference type="InterPro" id="IPR017900">
    <property type="entry name" value="4Fe4S_Fe_S_CS"/>
</dbReference>
<dbReference type="Proteomes" id="UP000094329">
    <property type="component" value="Unassembled WGS sequence"/>
</dbReference>
<dbReference type="InterPro" id="IPR047927">
    <property type="entry name" value="YfhL-like"/>
</dbReference>
<feature type="domain" description="4Fe-4S ferredoxin-type" evidence="5">
    <location>
        <begin position="29"/>
        <end position="64"/>
    </location>
</feature>
<evidence type="ECO:0000256" key="2">
    <source>
        <dbReference type="ARBA" id="ARBA00022723"/>
    </source>
</evidence>
<evidence type="ECO:0000256" key="4">
    <source>
        <dbReference type="ARBA" id="ARBA00023014"/>
    </source>
</evidence>
<dbReference type="RefSeq" id="WP_069312416.1">
    <property type="nucleotide sequence ID" value="NZ_MDTU01000001.1"/>
</dbReference>
<dbReference type="Gene3D" id="3.30.70.20">
    <property type="match status" value="1"/>
</dbReference>
<proteinExistence type="predicted"/>
<evidence type="ECO:0000259" key="5">
    <source>
        <dbReference type="PROSITE" id="PS51379"/>
    </source>
</evidence>
<evidence type="ECO:0000256" key="1">
    <source>
        <dbReference type="ARBA" id="ARBA00022485"/>
    </source>
</evidence>
<evidence type="ECO:0000256" key="3">
    <source>
        <dbReference type="ARBA" id="ARBA00023004"/>
    </source>
</evidence>
<dbReference type="InterPro" id="IPR017896">
    <property type="entry name" value="4Fe4S_Fe-S-bd"/>
</dbReference>
<protein>
    <submittedName>
        <fullName evidence="6">Ferredoxin</fullName>
    </submittedName>
</protein>
<dbReference type="SUPFAM" id="SSF54862">
    <property type="entry name" value="4Fe-4S ferredoxins"/>
    <property type="match status" value="1"/>
</dbReference>
<dbReference type="PROSITE" id="PS00198">
    <property type="entry name" value="4FE4S_FER_1"/>
    <property type="match status" value="1"/>
</dbReference>
<dbReference type="EMBL" id="MDTU01000001">
    <property type="protein sequence ID" value="ODN42620.1"/>
    <property type="molecule type" value="Genomic_DNA"/>
</dbReference>
<dbReference type="InterPro" id="IPR050157">
    <property type="entry name" value="PSI_iron-sulfur_center"/>
</dbReference>
<evidence type="ECO:0000313" key="6">
    <source>
        <dbReference type="EMBL" id="ODN42620.1"/>
    </source>
</evidence>
<dbReference type="PANTHER" id="PTHR24960">
    <property type="entry name" value="PHOTOSYSTEM I IRON-SULFUR CENTER-RELATED"/>
    <property type="match status" value="1"/>
</dbReference>
<dbReference type="NCBIfam" id="NF033683">
    <property type="entry name" value="di_4Fe-4S_YfhL"/>
    <property type="match status" value="1"/>
</dbReference>
<dbReference type="PANTHER" id="PTHR24960:SF79">
    <property type="entry name" value="PHOTOSYSTEM I IRON-SULFUR CENTER"/>
    <property type="match status" value="1"/>
</dbReference>
<keyword evidence="1" id="KW-0004">4Fe-4S</keyword>
<gene>
    <name evidence="6" type="ORF">BGC07_06370</name>
</gene>
<keyword evidence="2" id="KW-0479">Metal-binding</keyword>
<name>A0ABX3A5B9_9GAMM</name>
<accession>A0ABX3A5B9</accession>
<sequence length="87" mass="10037">MALKIFDECINCDVCEPECPNEAIYQGEDIYEIDPTKCTHCLGHFETQQCVEVCPVDCIIIDPDNPENEETLWARYHELVKSDDNNK</sequence>
<reference evidence="6 7" key="1">
    <citation type="submission" date="2016-08" db="EMBL/GenBank/DDBJ databases">
        <title>Draft genome sequence of Candidatus Piscirickettsia litoralis, from seawater.</title>
        <authorList>
            <person name="Wan X."/>
            <person name="Lee A.J."/>
            <person name="Hou S."/>
            <person name="Donachie S.P."/>
        </authorList>
    </citation>
    <scope>NUCLEOTIDE SEQUENCE [LARGE SCALE GENOMIC DNA]</scope>
    <source>
        <strain evidence="6 7">Y2</strain>
    </source>
</reference>
<feature type="domain" description="4Fe-4S ferredoxin-type" evidence="5">
    <location>
        <begin position="1"/>
        <end position="28"/>
    </location>
</feature>
<comment type="caution">
    <text evidence="6">The sequence shown here is derived from an EMBL/GenBank/DDBJ whole genome shotgun (WGS) entry which is preliminary data.</text>
</comment>
<organism evidence="6 7">
    <name type="scientific">Piscirickettsia litoralis</name>
    <dbReference type="NCBI Taxonomy" id="1891921"/>
    <lineage>
        <taxon>Bacteria</taxon>
        <taxon>Pseudomonadati</taxon>
        <taxon>Pseudomonadota</taxon>
        <taxon>Gammaproteobacteria</taxon>
        <taxon>Thiotrichales</taxon>
        <taxon>Piscirickettsiaceae</taxon>
        <taxon>Piscirickettsia</taxon>
    </lineage>
</organism>
<keyword evidence="3" id="KW-0408">Iron</keyword>
<dbReference type="PROSITE" id="PS51379">
    <property type="entry name" value="4FE4S_FER_2"/>
    <property type="match status" value="2"/>
</dbReference>
<dbReference type="Pfam" id="PF12838">
    <property type="entry name" value="Fer4_7"/>
    <property type="match status" value="1"/>
</dbReference>
<keyword evidence="4" id="KW-0411">Iron-sulfur</keyword>
<keyword evidence="7" id="KW-1185">Reference proteome</keyword>